<keyword evidence="1" id="KW-0732">Signal</keyword>
<dbReference type="CDD" id="cd10918">
    <property type="entry name" value="CE4_NodB_like_5s_6s"/>
    <property type="match status" value="1"/>
</dbReference>
<evidence type="ECO:0000313" key="4">
    <source>
        <dbReference type="Proteomes" id="UP000739538"/>
    </source>
</evidence>
<dbReference type="InterPro" id="IPR051398">
    <property type="entry name" value="Polysacch_Deacetylase"/>
</dbReference>
<dbReference type="PANTHER" id="PTHR34216:SF7">
    <property type="entry name" value="POLY-BETA-1,6-N-ACETYL-D-GLUCOSAMINE N-DEACETYLASE"/>
    <property type="match status" value="1"/>
</dbReference>
<dbReference type="SUPFAM" id="SSF88713">
    <property type="entry name" value="Glycoside hydrolase/deacetylase"/>
    <property type="match status" value="1"/>
</dbReference>
<comment type="caution">
    <text evidence="3">The sequence shown here is derived from an EMBL/GenBank/DDBJ whole genome shotgun (WGS) entry which is preliminary data.</text>
</comment>
<gene>
    <name evidence="3" type="ORF">KDA27_21450</name>
</gene>
<evidence type="ECO:0000313" key="3">
    <source>
        <dbReference type="EMBL" id="MCA9758376.1"/>
    </source>
</evidence>
<protein>
    <submittedName>
        <fullName evidence="3">Polysaccharide deacetylase family protein</fullName>
    </submittedName>
</protein>
<dbReference type="GO" id="GO:0005975">
    <property type="term" value="P:carbohydrate metabolic process"/>
    <property type="evidence" value="ECO:0007669"/>
    <property type="project" value="InterPro"/>
</dbReference>
<organism evidence="3 4">
    <name type="scientific">Eiseniibacteriota bacterium</name>
    <dbReference type="NCBI Taxonomy" id="2212470"/>
    <lineage>
        <taxon>Bacteria</taxon>
        <taxon>Candidatus Eiseniibacteriota</taxon>
    </lineage>
</organism>
<evidence type="ECO:0000256" key="1">
    <source>
        <dbReference type="ARBA" id="ARBA00022729"/>
    </source>
</evidence>
<reference evidence="3" key="2">
    <citation type="journal article" date="2021" name="Microbiome">
        <title>Successional dynamics and alternative stable states in a saline activated sludge microbial community over 9 years.</title>
        <authorList>
            <person name="Wang Y."/>
            <person name="Ye J."/>
            <person name="Ju F."/>
            <person name="Liu L."/>
            <person name="Boyd J.A."/>
            <person name="Deng Y."/>
            <person name="Parks D.H."/>
            <person name="Jiang X."/>
            <person name="Yin X."/>
            <person name="Woodcroft B.J."/>
            <person name="Tyson G.W."/>
            <person name="Hugenholtz P."/>
            <person name="Polz M.F."/>
            <person name="Zhang T."/>
        </authorList>
    </citation>
    <scope>NUCLEOTIDE SEQUENCE</scope>
    <source>
        <strain evidence="3">HKST-UBA02</strain>
    </source>
</reference>
<evidence type="ECO:0000259" key="2">
    <source>
        <dbReference type="PROSITE" id="PS51677"/>
    </source>
</evidence>
<dbReference type="EMBL" id="JAGQHS010000166">
    <property type="protein sequence ID" value="MCA9758376.1"/>
    <property type="molecule type" value="Genomic_DNA"/>
</dbReference>
<dbReference type="InterPro" id="IPR002509">
    <property type="entry name" value="NODB_dom"/>
</dbReference>
<dbReference type="PROSITE" id="PS51677">
    <property type="entry name" value="NODB"/>
    <property type="match status" value="1"/>
</dbReference>
<dbReference type="AlphaFoldDB" id="A0A956SFK7"/>
<dbReference type="InterPro" id="IPR011330">
    <property type="entry name" value="Glyco_hydro/deAcase_b/a-brl"/>
</dbReference>
<sequence length="298" mass="34461">MDRLLRLWTPVLLYHGSYPEVPPELGGELHNVTPEQLIQHTRYLRKYVRFVPVDELVTAEKHHGLAALTFDDAYRSVHEHVAGPLIEEGVPFTIFVNGSSLEGEVLWRDKVRIVISNDWVEECEAGLPPGMKIPGLSFYKYTKDPRNDSAVVDAALTRFLDSKGALATRRPPTVDRPEAFIDSPLVTYGNHSHRHYVLSSLTKEQQREEILRTEEVLDRIPNIRRSRVFSIPFGERKHFNEETIEVLREYGFEAAVLSRQRLNLRRRRMDGFPLLERFMPNDDRLGPQLIQFRRLASA</sequence>
<reference evidence="3" key="1">
    <citation type="submission" date="2020-04" db="EMBL/GenBank/DDBJ databases">
        <authorList>
            <person name="Zhang T."/>
        </authorList>
    </citation>
    <scope>NUCLEOTIDE SEQUENCE</scope>
    <source>
        <strain evidence="3">HKST-UBA02</strain>
    </source>
</reference>
<dbReference type="Gene3D" id="3.20.20.370">
    <property type="entry name" value="Glycoside hydrolase/deacetylase"/>
    <property type="match status" value="1"/>
</dbReference>
<name>A0A956SFK7_UNCEI</name>
<proteinExistence type="predicted"/>
<feature type="domain" description="NodB homology" evidence="2">
    <location>
        <begin position="64"/>
        <end position="298"/>
    </location>
</feature>
<dbReference type="PANTHER" id="PTHR34216">
    <property type="match status" value="1"/>
</dbReference>
<dbReference type="Proteomes" id="UP000739538">
    <property type="component" value="Unassembled WGS sequence"/>
</dbReference>
<accession>A0A956SFK7</accession>
<dbReference type="Pfam" id="PF01522">
    <property type="entry name" value="Polysacc_deac_1"/>
    <property type="match status" value="1"/>
</dbReference>
<dbReference type="GO" id="GO:0016810">
    <property type="term" value="F:hydrolase activity, acting on carbon-nitrogen (but not peptide) bonds"/>
    <property type="evidence" value="ECO:0007669"/>
    <property type="project" value="InterPro"/>
</dbReference>